<dbReference type="PRINTS" id="PR00469">
    <property type="entry name" value="PNDRDTASEII"/>
</dbReference>
<evidence type="ECO:0000256" key="1">
    <source>
        <dbReference type="ARBA" id="ARBA00009333"/>
    </source>
</evidence>
<dbReference type="InterPro" id="IPR023753">
    <property type="entry name" value="FAD/NAD-binding_dom"/>
</dbReference>
<dbReference type="Gene3D" id="3.50.50.60">
    <property type="entry name" value="FAD/NAD(P)-binding domain"/>
    <property type="match status" value="2"/>
</dbReference>
<dbReference type="GeneID" id="81586427"/>
<keyword evidence="6" id="KW-1185">Reference proteome</keyword>
<dbReference type="GO" id="GO:0016491">
    <property type="term" value="F:oxidoreductase activity"/>
    <property type="evidence" value="ECO:0007669"/>
    <property type="project" value="UniProtKB-KW"/>
</dbReference>
<dbReference type="Pfam" id="PF07992">
    <property type="entry name" value="Pyr_redox_2"/>
    <property type="match status" value="2"/>
</dbReference>
<organism evidence="5 6">
    <name type="scientific">Penicillium hordei</name>
    <dbReference type="NCBI Taxonomy" id="40994"/>
    <lineage>
        <taxon>Eukaryota</taxon>
        <taxon>Fungi</taxon>
        <taxon>Dikarya</taxon>
        <taxon>Ascomycota</taxon>
        <taxon>Pezizomycotina</taxon>
        <taxon>Eurotiomycetes</taxon>
        <taxon>Eurotiomycetidae</taxon>
        <taxon>Eurotiales</taxon>
        <taxon>Aspergillaceae</taxon>
        <taxon>Penicillium</taxon>
    </lineage>
</organism>
<keyword evidence="3" id="KW-0560">Oxidoreductase</keyword>
<name>A0AAD6ED14_9EURO</name>
<evidence type="ECO:0000259" key="4">
    <source>
        <dbReference type="Pfam" id="PF07992"/>
    </source>
</evidence>
<comment type="caution">
    <text evidence="5">The sequence shown here is derived from an EMBL/GenBank/DDBJ whole genome shotgun (WGS) entry which is preliminary data.</text>
</comment>
<feature type="domain" description="FAD/NAD(P)-binding" evidence="4">
    <location>
        <begin position="231"/>
        <end position="311"/>
    </location>
</feature>
<dbReference type="InterPro" id="IPR036188">
    <property type="entry name" value="FAD/NAD-bd_sf"/>
</dbReference>
<dbReference type="InterPro" id="IPR050097">
    <property type="entry name" value="Ferredoxin-NADP_redctase_2"/>
</dbReference>
<reference evidence="5" key="2">
    <citation type="submission" date="2023-01" db="EMBL/GenBank/DDBJ databases">
        <authorList>
            <person name="Petersen C."/>
        </authorList>
    </citation>
    <scope>NUCLEOTIDE SEQUENCE</scope>
    <source>
        <strain evidence="5">IBT 12815</strain>
    </source>
</reference>
<dbReference type="Proteomes" id="UP001213799">
    <property type="component" value="Unassembled WGS sequence"/>
</dbReference>
<protein>
    <submittedName>
        <fullName evidence="5">Thioredoxin reductase aclD</fullName>
    </submittedName>
</protein>
<comment type="similarity">
    <text evidence="1">Belongs to the class-II pyridine nucleotide-disulfide oxidoreductase family.</text>
</comment>
<feature type="domain" description="FAD/NAD(P)-binding" evidence="4">
    <location>
        <begin position="6"/>
        <end position="149"/>
    </location>
</feature>
<dbReference type="EMBL" id="JAQJAE010000002">
    <property type="protein sequence ID" value="KAJ5608509.1"/>
    <property type="molecule type" value="Genomic_DNA"/>
</dbReference>
<dbReference type="AlphaFoldDB" id="A0AAD6ED14"/>
<dbReference type="PANTHER" id="PTHR48105">
    <property type="entry name" value="THIOREDOXIN REDUCTASE 1-RELATED-RELATED"/>
    <property type="match status" value="1"/>
</dbReference>
<accession>A0AAD6ED14</accession>
<sequence>MLDIADALIIGGGPAGLGVALALCRQNHSIIIFDSGDYRNKYGEMHMVSTWDHRLPEEFRTAARAELVERYSGQCTFVHQEVLSISRVEENANVPGSERTPSKSGPFKAIDSSETVWHGRKVVLATGSRDLLPSIDGFDECWGKGVAHCLLCHGHEERGAESIGILALDEFAVPSTLMRVLRSCRQFTSRVRVYTHGNTRAAAELREAMTMVSGCDIEPDFIERLEMTATDNGKSTPGVRVVLEEAAPQQHSLVVYHPGTEQASDLPEQLGVKLTPDGDIMIGDWQETSQPGVFATGDCASRHKYFASASAMGHLTGASVAQQLQADVKYMISHHESG</sequence>
<proteinExistence type="inferred from homology"/>
<gene>
    <name evidence="5" type="ORF">N7537_005128</name>
</gene>
<reference evidence="5" key="1">
    <citation type="journal article" date="2023" name="IMA Fungus">
        <title>Comparative genomic study of the Penicillium genus elucidates a diverse pangenome and 15 lateral gene transfer events.</title>
        <authorList>
            <person name="Petersen C."/>
            <person name="Sorensen T."/>
            <person name="Nielsen M.R."/>
            <person name="Sondergaard T.E."/>
            <person name="Sorensen J.L."/>
            <person name="Fitzpatrick D.A."/>
            <person name="Frisvad J.C."/>
            <person name="Nielsen K.L."/>
        </authorList>
    </citation>
    <scope>NUCLEOTIDE SEQUENCE</scope>
    <source>
        <strain evidence="5">IBT 12815</strain>
    </source>
</reference>
<dbReference type="SUPFAM" id="SSF51905">
    <property type="entry name" value="FAD/NAD(P)-binding domain"/>
    <property type="match status" value="1"/>
</dbReference>
<evidence type="ECO:0000256" key="3">
    <source>
        <dbReference type="ARBA" id="ARBA00023002"/>
    </source>
</evidence>
<evidence type="ECO:0000256" key="2">
    <source>
        <dbReference type="ARBA" id="ARBA00022630"/>
    </source>
</evidence>
<dbReference type="GO" id="GO:0097237">
    <property type="term" value="P:cellular response to toxic substance"/>
    <property type="evidence" value="ECO:0007669"/>
    <property type="project" value="UniProtKB-ARBA"/>
</dbReference>
<evidence type="ECO:0000313" key="5">
    <source>
        <dbReference type="EMBL" id="KAJ5608509.1"/>
    </source>
</evidence>
<dbReference type="RefSeq" id="XP_056755933.1">
    <property type="nucleotide sequence ID" value="XM_056896185.1"/>
</dbReference>
<keyword evidence="2" id="KW-0285">Flavoprotein</keyword>
<evidence type="ECO:0000313" key="6">
    <source>
        <dbReference type="Proteomes" id="UP001213799"/>
    </source>
</evidence>
<dbReference type="PRINTS" id="PR00368">
    <property type="entry name" value="FADPNR"/>
</dbReference>